<keyword evidence="1" id="KW-0472">Membrane</keyword>
<dbReference type="EMBL" id="CP048914">
    <property type="protein sequence ID" value="QMS84591.1"/>
    <property type="molecule type" value="Genomic_DNA"/>
</dbReference>
<dbReference type="Pfam" id="PF19700">
    <property type="entry name" value="DUF6198"/>
    <property type="match status" value="1"/>
</dbReference>
<dbReference type="InterPro" id="IPR038750">
    <property type="entry name" value="YczE/YyaS-like"/>
</dbReference>
<evidence type="ECO:0000256" key="1">
    <source>
        <dbReference type="SAM" id="Phobius"/>
    </source>
</evidence>
<feature type="transmembrane region" description="Helical" evidence="1">
    <location>
        <begin position="148"/>
        <end position="171"/>
    </location>
</feature>
<proteinExistence type="predicted"/>
<feature type="transmembrane region" description="Helical" evidence="1">
    <location>
        <begin position="44"/>
        <end position="65"/>
    </location>
</feature>
<sequence>MRKFIYLIIAVLGNGLGSAMMYESTIGMSAWGSAAANVSAISDAITPGLAFMIVSIVFFIIAIIIHKKVILYEIFFSLVFLVSFSTIMDMFIVMLPDMSSWSFSMRLLVNIIGMLVLLFSISIHLYINTAVHPMDVFLRVLQQDVFHNVIIGTYVAYGCAFLVAVIFGLLSGGITNIGIGTVLTIVLGGSIMGLYDRYVIRYL</sequence>
<reference evidence="2 3" key="1">
    <citation type="submission" date="2020-02" db="EMBL/GenBank/DDBJ databases">
        <authorList>
            <person name="Zheng R.K."/>
            <person name="Sun C.M."/>
        </authorList>
    </citation>
    <scope>NUCLEOTIDE SEQUENCE [LARGE SCALE GENOMIC DNA]</scope>
    <source>
        <strain evidence="3">zrk13</strain>
    </source>
</reference>
<keyword evidence="1" id="KW-0812">Transmembrane</keyword>
<feature type="transmembrane region" description="Helical" evidence="1">
    <location>
        <begin position="177"/>
        <end position="195"/>
    </location>
</feature>
<keyword evidence="3" id="KW-1185">Reference proteome</keyword>
<dbReference type="KEGG" id="xcl:G4Z02_02105"/>
<evidence type="ECO:0000313" key="3">
    <source>
        <dbReference type="Proteomes" id="UP000514720"/>
    </source>
</evidence>
<feature type="transmembrane region" description="Helical" evidence="1">
    <location>
        <begin position="107"/>
        <end position="127"/>
    </location>
</feature>
<name>A0A7L7KP84_9MOLU</name>
<keyword evidence="1" id="KW-1133">Transmembrane helix</keyword>
<dbReference type="RefSeq" id="WP_258878207.1">
    <property type="nucleotide sequence ID" value="NZ_CP048914.1"/>
</dbReference>
<dbReference type="Proteomes" id="UP000514720">
    <property type="component" value="Chromosome"/>
</dbReference>
<protein>
    <submittedName>
        <fullName evidence="2">Uncharacterized protein</fullName>
    </submittedName>
</protein>
<organism evidence="2 3">
    <name type="scientific">Candidatus Xianfuyuplasma coldseepsis</name>
    <dbReference type="NCBI Taxonomy" id="2782163"/>
    <lineage>
        <taxon>Bacteria</taxon>
        <taxon>Bacillati</taxon>
        <taxon>Mycoplasmatota</taxon>
        <taxon>Mollicutes</taxon>
        <taxon>Candidatus Izemoplasmatales</taxon>
        <taxon>Candidatus Izemoplasmataceae</taxon>
        <taxon>Candidatus Xianfuyuplasma</taxon>
    </lineage>
</organism>
<gene>
    <name evidence="2" type="ORF">G4Z02_02105</name>
</gene>
<dbReference type="AlphaFoldDB" id="A0A7L7KP84"/>
<accession>A0A7L7KP84</accession>
<feature type="transmembrane region" description="Helical" evidence="1">
    <location>
        <begin position="74"/>
        <end position="95"/>
    </location>
</feature>
<evidence type="ECO:0000313" key="2">
    <source>
        <dbReference type="EMBL" id="QMS84591.1"/>
    </source>
</evidence>